<proteinExistence type="inferred from homology"/>
<evidence type="ECO:0000256" key="4">
    <source>
        <dbReference type="PROSITE-ProRule" id="PRU00284"/>
    </source>
</evidence>
<dbReference type="InterPro" id="IPR003660">
    <property type="entry name" value="HAMP_dom"/>
</dbReference>
<dbReference type="RefSeq" id="WP_185978710.1">
    <property type="nucleotide sequence ID" value="NZ_JACBGI020000021.1"/>
</dbReference>
<dbReference type="PROSITE" id="PS50111">
    <property type="entry name" value="CHEMOTAXIS_TRANSDUC_2"/>
    <property type="match status" value="1"/>
</dbReference>
<dbReference type="PANTHER" id="PTHR32089">
    <property type="entry name" value="METHYL-ACCEPTING CHEMOTAXIS PROTEIN MCPB"/>
    <property type="match status" value="1"/>
</dbReference>
<dbReference type="PROSITE" id="PS50885">
    <property type="entry name" value="HAMP"/>
    <property type="match status" value="1"/>
</dbReference>
<dbReference type="SMART" id="SM00304">
    <property type="entry name" value="HAMP"/>
    <property type="match status" value="1"/>
</dbReference>
<dbReference type="InterPro" id="IPR004090">
    <property type="entry name" value="Chemotax_Me-accpt_rcpt"/>
</dbReference>
<keyword evidence="10" id="KW-1185">Reference proteome</keyword>
<comment type="caution">
    <text evidence="9">The sequence shown here is derived from an EMBL/GenBank/DDBJ whole genome shotgun (WGS) entry which is preliminary data.</text>
</comment>
<evidence type="ECO:0000259" key="7">
    <source>
        <dbReference type="PROSITE" id="PS50111"/>
    </source>
</evidence>
<feature type="region of interest" description="Disordered" evidence="5">
    <location>
        <begin position="450"/>
        <end position="475"/>
    </location>
</feature>
<evidence type="ECO:0000256" key="2">
    <source>
        <dbReference type="ARBA" id="ARBA00023224"/>
    </source>
</evidence>
<dbReference type="Pfam" id="PF00672">
    <property type="entry name" value="HAMP"/>
    <property type="match status" value="1"/>
</dbReference>
<dbReference type="SMART" id="SM00283">
    <property type="entry name" value="MA"/>
    <property type="match status" value="1"/>
</dbReference>
<sequence length="679" mass="76251">MDQFLHRLTIQQKIRFGFGVIWFALALITIQAAVNLFLVREKVSEVIEQKQPLAIEAQSISFELEKGMNALSMFLATGEDKNLEFYNSSVQGAAKTIESRLSGDADKVDLAEDSEIAGSYRRLQTLLESLPSHIAEIQKVQSQPSLKFPGFAYVDENMNPKAIRMQQILSEMLDSELVEYSQNRRQLLGRLIELQKTWLNVMSSVRGYMAFRNDSMQKMTENYLGYFDQQLSDLNQQADSQNLTLEEESGLENLTELSKEYLQNYHELRNIHESPKWRMDLWIAQNQIEPIFREMENELNQISSASVAEMKQLSGDVIDSSWNNIVLLLLLSITGQLVGMLISRRVTRSVIEPIKTVSHAMRDISEGEGDLTRRLPVNSADEMGEMARYFNDFMEKIRQMLKEVALTVDELDLSSKRLLDITHDARLGSQQQRSATEDLSNSVMAMRQKAASVEDHSRNTTRATDQATDRVKQSGEMVGVAAEEIEKLSQGMRAMNESVVQLRADSELIGTVVSVIKEIAEQTNLLSLNAAIEAARAGEHGRGFAVVADEVRGLAQRTQESTVEIEAIIDKIRSATLSTVSVVEASKAATKSSCEAVMKTRDTLQPVSVLMDDIQKMSEQVLSAAQSQSQLAETVKQHILQIHEVSEETVARSENTERYGDGLKGLADQLETLVKQFRI</sequence>
<dbReference type="SUPFAM" id="SSF58104">
    <property type="entry name" value="Methyl-accepting chemotaxis protein (MCP) signaling domain"/>
    <property type="match status" value="1"/>
</dbReference>
<feature type="domain" description="Methyl-accepting transducer" evidence="7">
    <location>
        <begin position="407"/>
        <end position="643"/>
    </location>
</feature>
<dbReference type="EMBL" id="JACBGI020000021">
    <property type="protein sequence ID" value="MBF6058566.1"/>
    <property type="molecule type" value="Genomic_DNA"/>
</dbReference>
<reference evidence="9 10" key="1">
    <citation type="submission" date="2020-06" db="EMBL/GenBank/DDBJ databases">
        <authorList>
            <person name="Scott K."/>
        </authorList>
    </citation>
    <scope>NUCLEOTIDE SEQUENCE [LARGE SCALE GENOMIC DNA]</scope>
    <source>
        <strain evidence="9 10">HH1</strain>
    </source>
</reference>
<evidence type="ECO:0000256" key="3">
    <source>
        <dbReference type="ARBA" id="ARBA00029447"/>
    </source>
</evidence>
<feature type="transmembrane region" description="Helical" evidence="6">
    <location>
        <begin position="20"/>
        <end position="39"/>
    </location>
</feature>
<dbReference type="PRINTS" id="PR00260">
    <property type="entry name" value="CHEMTRNSDUCR"/>
</dbReference>
<name>A0ABS0C0F3_9GAMM</name>
<dbReference type="CDD" id="cd06225">
    <property type="entry name" value="HAMP"/>
    <property type="match status" value="1"/>
</dbReference>
<dbReference type="Proteomes" id="UP001193680">
    <property type="component" value="Unassembled WGS sequence"/>
</dbReference>
<keyword evidence="6" id="KW-1133">Transmembrane helix</keyword>
<gene>
    <name evidence="9" type="ORF">H8792_009460</name>
</gene>
<keyword evidence="6" id="KW-0472">Membrane</keyword>
<comment type="subcellular location">
    <subcellularLocation>
        <location evidence="1">Membrane</location>
    </subcellularLocation>
</comment>
<organism evidence="9 10">
    <name type="scientific">Thiomicrorhabdus heinhorstiae</name>
    <dbReference type="NCBI Taxonomy" id="2748010"/>
    <lineage>
        <taxon>Bacteria</taxon>
        <taxon>Pseudomonadati</taxon>
        <taxon>Pseudomonadota</taxon>
        <taxon>Gammaproteobacteria</taxon>
        <taxon>Thiotrichales</taxon>
        <taxon>Piscirickettsiaceae</taxon>
        <taxon>Thiomicrorhabdus</taxon>
    </lineage>
</organism>
<feature type="domain" description="HAMP" evidence="8">
    <location>
        <begin position="348"/>
        <end position="402"/>
    </location>
</feature>
<dbReference type="InterPro" id="IPR004089">
    <property type="entry name" value="MCPsignal_dom"/>
</dbReference>
<comment type="similarity">
    <text evidence="3">Belongs to the methyl-accepting chemotaxis (MCP) protein family.</text>
</comment>
<reference evidence="9 10" key="2">
    <citation type="submission" date="2020-11" db="EMBL/GenBank/DDBJ databases">
        <title>Sulfur oxidizing isolate from Hospital Hole Sinkhole.</title>
        <authorList>
            <person name="Scott K.M."/>
        </authorList>
    </citation>
    <scope>NUCLEOTIDE SEQUENCE [LARGE SCALE GENOMIC DNA]</scope>
    <source>
        <strain evidence="9 10">HH1</strain>
    </source>
</reference>
<evidence type="ECO:0000256" key="1">
    <source>
        <dbReference type="ARBA" id="ARBA00004370"/>
    </source>
</evidence>
<dbReference type="Gene3D" id="1.10.287.950">
    <property type="entry name" value="Methyl-accepting chemotaxis protein"/>
    <property type="match status" value="1"/>
</dbReference>
<dbReference type="CDD" id="cd11386">
    <property type="entry name" value="MCP_signal"/>
    <property type="match status" value="1"/>
</dbReference>
<protein>
    <submittedName>
        <fullName evidence="9">Methyl-accepting chemotaxis protein</fullName>
    </submittedName>
</protein>
<dbReference type="Pfam" id="PF00015">
    <property type="entry name" value="MCPsignal"/>
    <property type="match status" value="1"/>
</dbReference>
<evidence type="ECO:0000313" key="10">
    <source>
        <dbReference type="Proteomes" id="UP001193680"/>
    </source>
</evidence>
<evidence type="ECO:0000259" key="8">
    <source>
        <dbReference type="PROSITE" id="PS50885"/>
    </source>
</evidence>
<evidence type="ECO:0000256" key="6">
    <source>
        <dbReference type="SAM" id="Phobius"/>
    </source>
</evidence>
<evidence type="ECO:0000256" key="5">
    <source>
        <dbReference type="SAM" id="MobiDB-lite"/>
    </source>
</evidence>
<keyword evidence="6" id="KW-0812">Transmembrane</keyword>
<dbReference type="PANTHER" id="PTHR32089:SF112">
    <property type="entry name" value="LYSOZYME-LIKE PROTEIN-RELATED"/>
    <property type="match status" value="1"/>
</dbReference>
<evidence type="ECO:0000313" key="9">
    <source>
        <dbReference type="EMBL" id="MBF6058566.1"/>
    </source>
</evidence>
<keyword evidence="2 4" id="KW-0807">Transducer</keyword>
<accession>A0ABS0C0F3</accession>